<dbReference type="Pfam" id="PF10935">
    <property type="entry name" value="DUF2637"/>
    <property type="match status" value="1"/>
</dbReference>
<dbReference type="InterPro" id="IPR021235">
    <property type="entry name" value="DUF2637"/>
</dbReference>
<feature type="transmembrane region" description="Helical" evidence="1">
    <location>
        <begin position="71"/>
        <end position="95"/>
    </location>
</feature>
<keyword evidence="3" id="KW-1185">Reference proteome</keyword>
<feature type="transmembrane region" description="Helical" evidence="1">
    <location>
        <begin position="101"/>
        <end position="127"/>
    </location>
</feature>
<accession>A0ABY2RZ29</accession>
<organism evidence="2 3">
    <name type="scientific">Prauserella endophytica</name>
    <dbReference type="NCBI Taxonomy" id="1592324"/>
    <lineage>
        <taxon>Bacteria</taxon>
        <taxon>Bacillati</taxon>
        <taxon>Actinomycetota</taxon>
        <taxon>Actinomycetes</taxon>
        <taxon>Pseudonocardiales</taxon>
        <taxon>Pseudonocardiaceae</taxon>
        <taxon>Prauserella</taxon>
        <taxon>Prauserella coralliicola group</taxon>
    </lineage>
</organism>
<reference evidence="2 3" key="1">
    <citation type="journal article" date="2015" name="Antonie Van Leeuwenhoek">
        <title>Prauserella endophytica sp. nov., an endophytic actinobacterium isolated from Tamarix taklamakanensis.</title>
        <authorList>
            <person name="Liu J.M."/>
            <person name="Habden X."/>
            <person name="Guo L."/>
            <person name="Tuo L."/>
            <person name="Jiang Z.K."/>
            <person name="Liu S.W."/>
            <person name="Liu X.F."/>
            <person name="Chen L."/>
            <person name="Li R.F."/>
            <person name="Zhang Y.Q."/>
            <person name="Sun C.H."/>
        </authorList>
    </citation>
    <scope>NUCLEOTIDE SEQUENCE [LARGE SCALE GENOMIC DNA]</scope>
    <source>
        <strain evidence="2 3">CGMCC 4.7182</strain>
    </source>
</reference>
<evidence type="ECO:0000313" key="2">
    <source>
        <dbReference type="EMBL" id="TKG66195.1"/>
    </source>
</evidence>
<evidence type="ECO:0000256" key="1">
    <source>
        <dbReference type="SAM" id="Phobius"/>
    </source>
</evidence>
<keyword evidence="1" id="KW-0812">Transmembrane</keyword>
<dbReference type="RefSeq" id="WP_137096294.1">
    <property type="nucleotide sequence ID" value="NZ_SWMS01000016.1"/>
</dbReference>
<dbReference type="EMBL" id="SWMS01000016">
    <property type="protein sequence ID" value="TKG66195.1"/>
    <property type="molecule type" value="Genomic_DNA"/>
</dbReference>
<feature type="transmembrane region" description="Helical" evidence="1">
    <location>
        <begin position="38"/>
        <end position="59"/>
    </location>
</feature>
<name>A0ABY2RZ29_9PSEU</name>
<keyword evidence="1" id="KW-0472">Membrane</keyword>
<comment type="caution">
    <text evidence="2">The sequence shown here is derived from an EMBL/GenBank/DDBJ whole genome shotgun (WGS) entry which is preliminary data.</text>
</comment>
<dbReference type="Proteomes" id="UP000309992">
    <property type="component" value="Unassembled WGS sequence"/>
</dbReference>
<keyword evidence="1" id="KW-1133">Transmembrane helix</keyword>
<protein>
    <submittedName>
        <fullName evidence="2">DUF2637 domain-containing protein</fullName>
    </submittedName>
</protein>
<proteinExistence type="predicted"/>
<sequence>MRRSWITWTGLAVVAGAAAVLSFDALRQLAVLAGTPAGLAWLLPVCIDAAALVATRLWLTGDAPGAARRFARTLALTMIALSVGGNATSHALVAYQVTPPWWAVVAVAAVPPAVLGAVAHLAALAVTRQTSVDAPRRVDSAPEGHAQLVQHAGQAGDDLVDRARYLVAAGDAEGVKVGRGRLARELGISENQARGLLRQLESERRPSLRVAGGEAR</sequence>
<gene>
    <name evidence="2" type="ORF">FCN18_25480</name>
</gene>
<evidence type="ECO:0000313" key="3">
    <source>
        <dbReference type="Proteomes" id="UP000309992"/>
    </source>
</evidence>